<sequence>MPPRFLCKPPRSVPLSQGFFTKSKKVASKWDAVEIDLVPGYYCVSCELRRSPMGMADDSARPGFGANLTATPGSMFERGRFYNLYSARRNERLRRRRGEAADAKKNGFGLGVAVESTKRKDGIKELSPQVPY</sequence>
<reference evidence="2" key="1">
    <citation type="journal article" date="2023" name="Front. Plant Sci.">
        <title>Chromosomal-level genome assembly of Melastoma candidum provides insights into trichome evolution.</title>
        <authorList>
            <person name="Zhong Y."/>
            <person name="Wu W."/>
            <person name="Sun C."/>
            <person name="Zou P."/>
            <person name="Liu Y."/>
            <person name="Dai S."/>
            <person name="Zhou R."/>
        </authorList>
    </citation>
    <scope>NUCLEOTIDE SEQUENCE [LARGE SCALE GENOMIC DNA]</scope>
</reference>
<comment type="caution">
    <text evidence="1">The sequence shown here is derived from an EMBL/GenBank/DDBJ whole genome shotgun (WGS) entry which is preliminary data.</text>
</comment>
<evidence type="ECO:0000313" key="1">
    <source>
        <dbReference type="EMBL" id="KAI4339962.1"/>
    </source>
</evidence>
<name>A0ACB9NWD9_9MYRT</name>
<evidence type="ECO:0000313" key="2">
    <source>
        <dbReference type="Proteomes" id="UP001057402"/>
    </source>
</evidence>
<gene>
    <name evidence="1" type="ORF">MLD38_024844</name>
</gene>
<protein>
    <submittedName>
        <fullName evidence="1">Uncharacterized protein</fullName>
    </submittedName>
</protein>
<proteinExistence type="predicted"/>
<keyword evidence="2" id="KW-1185">Reference proteome</keyword>
<dbReference type="EMBL" id="CM042886">
    <property type="protein sequence ID" value="KAI4339962.1"/>
    <property type="molecule type" value="Genomic_DNA"/>
</dbReference>
<dbReference type="Proteomes" id="UP001057402">
    <property type="component" value="Chromosome 7"/>
</dbReference>
<organism evidence="1 2">
    <name type="scientific">Melastoma candidum</name>
    <dbReference type="NCBI Taxonomy" id="119954"/>
    <lineage>
        <taxon>Eukaryota</taxon>
        <taxon>Viridiplantae</taxon>
        <taxon>Streptophyta</taxon>
        <taxon>Embryophyta</taxon>
        <taxon>Tracheophyta</taxon>
        <taxon>Spermatophyta</taxon>
        <taxon>Magnoliopsida</taxon>
        <taxon>eudicotyledons</taxon>
        <taxon>Gunneridae</taxon>
        <taxon>Pentapetalae</taxon>
        <taxon>rosids</taxon>
        <taxon>malvids</taxon>
        <taxon>Myrtales</taxon>
        <taxon>Melastomataceae</taxon>
        <taxon>Melastomatoideae</taxon>
        <taxon>Melastomateae</taxon>
        <taxon>Melastoma</taxon>
    </lineage>
</organism>
<accession>A0ACB9NWD9</accession>